<name>A0ABV6RH62_9GAMM</name>
<dbReference type="Pfam" id="PF07883">
    <property type="entry name" value="Cupin_2"/>
    <property type="match status" value="1"/>
</dbReference>
<dbReference type="InterPro" id="IPR014710">
    <property type="entry name" value="RmlC-like_jellyroll"/>
</dbReference>
<evidence type="ECO:0000313" key="3">
    <source>
        <dbReference type="Proteomes" id="UP001589896"/>
    </source>
</evidence>
<dbReference type="Gene3D" id="2.60.120.10">
    <property type="entry name" value="Jelly Rolls"/>
    <property type="match status" value="1"/>
</dbReference>
<dbReference type="RefSeq" id="WP_386663921.1">
    <property type="nucleotide sequence ID" value="NZ_JBHLTG010000001.1"/>
</dbReference>
<reference evidence="2 3" key="1">
    <citation type="submission" date="2024-09" db="EMBL/GenBank/DDBJ databases">
        <authorList>
            <person name="Sun Q."/>
            <person name="Mori K."/>
        </authorList>
    </citation>
    <scope>NUCLEOTIDE SEQUENCE [LARGE SCALE GENOMIC DNA]</scope>
    <source>
        <strain evidence="2 3">KCTC 23076</strain>
    </source>
</reference>
<dbReference type="EMBL" id="JBHLTG010000001">
    <property type="protein sequence ID" value="MFC0676323.1"/>
    <property type="molecule type" value="Genomic_DNA"/>
</dbReference>
<accession>A0ABV6RH62</accession>
<dbReference type="InterPro" id="IPR013096">
    <property type="entry name" value="Cupin_2"/>
</dbReference>
<sequence length="115" mass="12663">MSDRLTPEAALAALSQGGEAPFMRVFAHGSLEIEVYRPVGRDLQTPHTRDEVYVVIAGHGEFINGDTRQPFCADEVLFVPAGVEHRFENFSSDFATWVLFYGPEGGEAALCQESE</sequence>
<dbReference type="SUPFAM" id="SSF51182">
    <property type="entry name" value="RmlC-like cupins"/>
    <property type="match status" value="1"/>
</dbReference>
<dbReference type="Proteomes" id="UP001589896">
    <property type="component" value="Unassembled WGS sequence"/>
</dbReference>
<keyword evidence="3" id="KW-1185">Reference proteome</keyword>
<comment type="caution">
    <text evidence="2">The sequence shown here is derived from an EMBL/GenBank/DDBJ whole genome shotgun (WGS) entry which is preliminary data.</text>
</comment>
<feature type="domain" description="Cupin type-2" evidence="1">
    <location>
        <begin position="44"/>
        <end position="98"/>
    </location>
</feature>
<protein>
    <submittedName>
        <fullName evidence="2">Cupin domain-containing protein</fullName>
    </submittedName>
</protein>
<dbReference type="InterPro" id="IPR011051">
    <property type="entry name" value="RmlC_Cupin_sf"/>
</dbReference>
<evidence type="ECO:0000313" key="2">
    <source>
        <dbReference type="EMBL" id="MFC0676323.1"/>
    </source>
</evidence>
<organism evidence="2 3">
    <name type="scientific">Lysobacter korlensis</name>
    <dbReference type="NCBI Taxonomy" id="553636"/>
    <lineage>
        <taxon>Bacteria</taxon>
        <taxon>Pseudomonadati</taxon>
        <taxon>Pseudomonadota</taxon>
        <taxon>Gammaproteobacteria</taxon>
        <taxon>Lysobacterales</taxon>
        <taxon>Lysobacteraceae</taxon>
        <taxon>Lysobacter</taxon>
    </lineage>
</organism>
<proteinExistence type="predicted"/>
<evidence type="ECO:0000259" key="1">
    <source>
        <dbReference type="Pfam" id="PF07883"/>
    </source>
</evidence>
<gene>
    <name evidence="2" type="ORF">ACFFGH_00480</name>
</gene>